<evidence type="ECO:0000259" key="2">
    <source>
        <dbReference type="PROSITE" id="PS51462"/>
    </source>
</evidence>
<dbReference type="CDD" id="cd04690">
    <property type="entry name" value="NUDIX_Hydrolase"/>
    <property type="match status" value="1"/>
</dbReference>
<proteinExistence type="predicted"/>
<dbReference type="RefSeq" id="WP_066750455.1">
    <property type="nucleotide sequence ID" value="NZ_JBHUMB010000014.1"/>
</dbReference>
<gene>
    <name evidence="3" type="ORF">ACFSQ6_11305</name>
</gene>
<dbReference type="EMBL" id="JBHUMB010000014">
    <property type="protein sequence ID" value="MFD2743980.1"/>
    <property type="molecule type" value="Genomic_DNA"/>
</dbReference>
<evidence type="ECO:0000313" key="3">
    <source>
        <dbReference type="EMBL" id="MFD2743980.1"/>
    </source>
</evidence>
<accession>A0ABW5UDK6</accession>
<dbReference type="InterPro" id="IPR015797">
    <property type="entry name" value="NUDIX_hydrolase-like_dom_sf"/>
</dbReference>
<name>A0ABW5UDK6_9SPHI</name>
<protein>
    <submittedName>
        <fullName evidence="3">NUDIX domain-containing protein</fullName>
    </submittedName>
</protein>
<dbReference type="PROSITE" id="PS51462">
    <property type="entry name" value="NUDIX"/>
    <property type="match status" value="1"/>
</dbReference>
<dbReference type="SUPFAM" id="SSF55811">
    <property type="entry name" value="Nudix"/>
    <property type="match status" value="1"/>
</dbReference>
<dbReference type="InterPro" id="IPR020084">
    <property type="entry name" value="NUDIX_hydrolase_CS"/>
</dbReference>
<reference evidence="4" key="1">
    <citation type="journal article" date="2019" name="Int. J. Syst. Evol. Microbiol.">
        <title>The Global Catalogue of Microorganisms (GCM) 10K type strain sequencing project: providing services to taxonomists for standard genome sequencing and annotation.</title>
        <authorList>
            <consortium name="The Broad Institute Genomics Platform"/>
            <consortium name="The Broad Institute Genome Sequencing Center for Infectious Disease"/>
            <person name="Wu L."/>
            <person name="Ma J."/>
        </authorList>
    </citation>
    <scope>NUCLEOTIDE SEQUENCE [LARGE SCALE GENOMIC DNA]</scope>
    <source>
        <strain evidence="4">KCTC 42247</strain>
    </source>
</reference>
<dbReference type="Proteomes" id="UP001597418">
    <property type="component" value="Unassembled WGS sequence"/>
</dbReference>
<evidence type="ECO:0000313" key="4">
    <source>
        <dbReference type="Proteomes" id="UP001597418"/>
    </source>
</evidence>
<dbReference type="Gene3D" id="3.90.79.10">
    <property type="entry name" value="Nucleoside Triphosphate Pyrophosphohydrolase"/>
    <property type="match status" value="1"/>
</dbReference>
<sequence length="134" mass="15605">MANTFIDKVAWICIADKRVLSTRSKNRTVYYFPGGKREQQESDVRCLEREVKEELNVDIIRSSIRFLDVFEAQADQSKAGVVVRMRCYFADFEGSLRPSNEVECFEWLQHRDKYKTSAVDQVIMDHLKAMGSID</sequence>
<keyword evidence="4" id="KW-1185">Reference proteome</keyword>
<dbReference type="Pfam" id="PF00293">
    <property type="entry name" value="NUDIX"/>
    <property type="match status" value="1"/>
</dbReference>
<keyword evidence="1" id="KW-0378">Hydrolase</keyword>
<organism evidence="3 4">
    <name type="scientific">Sphingobacterium populi</name>
    <dbReference type="NCBI Taxonomy" id="1812824"/>
    <lineage>
        <taxon>Bacteria</taxon>
        <taxon>Pseudomonadati</taxon>
        <taxon>Bacteroidota</taxon>
        <taxon>Sphingobacteriia</taxon>
        <taxon>Sphingobacteriales</taxon>
        <taxon>Sphingobacteriaceae</taxon>
        <taxon>Sphingobacterium</taxon>
    </lineage>
</organism>
<comment type="caution">
    <text evidence="3">The sequence shown here is derived from an EMBL/GenBank/DDBJ whole genome shotgun (WGS) entry which is preliminary data.</text>
</comment>
<feature type="domain" description="Nudix hydrolase" evidence="2">
    <location>
        <begin position="1"/>
        <end position="132"/>
    </location>
</feature>
<dbReference type="PROSITE" id="PS00893">
    <property type="entry name" value="NUDIX_BOX"/>
    <property type="match status" value="1"/>
</dbReference>
<evidence type="ECO:0000256" key="1">
    <source>
        <dbReference type="ARBA" id="ARBA00022801"/>
    </source>
</evidence>
<dbReference type="InterPro" id="IPR000086">
    <property type="entry name" value="NUDIX_hydrolase_dom"/>
</dbReference>